<dbReference type="AlphaFoldDB" id="A0AAD5UR47"/>
<reference evidence="1" key="1">
    <citation type="submission" date="2022-07" db="EMBL/GenBank/DDBJ databases">
        <title>Genome Sequence of Physisporinus lineatus.</title>
        <authorList>
            <person name="Buettner E."/>
        </authorList>
    </citation>
    <scope>NUCLEOTIDE SEQUENCE</scope>
    <source>
        <strain evidence="1">VT162</strain>
    </source>
</reference>
<dbReference type="EMBL" id="JANAWD010000867">
    <property type="protein sequence ID" value="KAJ3475375.1"/>
    <property type="molecule type" value="Genomic_DNA"/>
</dbReference>
<comment type="caution">
    <text evidence="1">The sequence shown here is derived from an EMBL/GenBank/DDBJ whole genome shotgun (WGS) entry which is preliminary data.</text>
</comment>
<organism evidence="1 2">
    <name type="scientific">Meripilus lineatus</name>
    <dbReference type="NCBI Taxonomy" id="2056292"/>
    <lineage>
        <taxon>Eukaryota</taxon>
        <taxon>Fungi</taxon>
        <taxon>Dikarya</taxon>
        <taxon>Basidiomycota</taxon>
        <taxon>Agaricomycotina</taxon>
        <taxon>Agaricomycetes</taxon>
        <taxon>Polyporales</taxon>
        <taxon>Meripilaceae</taxon>
        <taxon>Meripilus</taxon>
    </lineage>
</organism>
<name>A0AAD5UR47_9APHY</name>
<gene>
    <name evidence="1" type="ORF">NLI96_g11876</name>
</gene>
<evidence type="ECO:0000313" key="2">
    <source>
        <dbReference type="Proteomes" id="UP001212997"/>
    </source>
</evidence>
<protein>
    <submittedName>
        <fullName evidence="1">Uncharacterized protein</fullName>
    </submittedName>
</protein>
<proteinExistence type="predicted"/>
<sequence length="179" mass="19672">MQSEGVLNALRFLTGKQSLNFALLPMFGSSPTSDDNSKILSFAATHAIAKLDPTERSWDKVASVLTASPLIVLDPDNSRIRVNVLDVDKEGQSLFTLSDDHTASHEFVDEFRKWFGSLICDEEIQAVFEAIIPALAGVVTQNSIPVTDLNSATSFYTNVMDIGILRYPDATRSYIQVCL</sequence>
<evidence type="ECO:0000313" key="1">
    <source>
        <dbReference type="EMBL" id="KAJ3475375.1"/>
    </source>
</evidence>
<accession>A0AAD5UR47</accession>
<keyword evidence="2" id="KW-1185">Reference proteome</keyword>
<dbReference type="Proteomes" id="UP001212997">
    <property type="component" value="Unassembled WGS sequence"/>
</dbReference>